<feature type="compositionally biased region" description="Pro residues" evidence="2">
    <location>
        <begin position="211"/>
        <end position="223"/>
    </location>
</feature>
<keyword evidence="4" id="KW-1185">Reference proteome</keyword>
<dbReference type="RefSeq" id="WP_088156835.1">
    <property type="nucleotide sequence ID" value="NZ_NHON01000119.1"/>
</dbReference>
<proteinExistence type="predicted"/>
<dbReference type="EMBL" id="NHON01000119">
    <property type="protein sequence ID" value="OWJ59450.1"/>
    <property type="molecule type" value="Genomic_DNA"/>
</dbReference>
<dbReference type="Proteomes" id="UP000196655">
    <property type="component" value="Unassembled WGS sequence"/>
</dbReference>
<feature type="coiled-coil region" evidence="1">
    <location>
        <begin position="69"/>
        <end position="96"/>
    </location>
</feature>
<name>A0A211Z2I2_9PROT</name>
<accession>A0A211Z2I2</accession>
<feature type="compositionally biased region" description="Low complexity" evidence="2">
    <location>
        <begin position="187"/>
        <end position="196"/>
    </location>
</feature>
<evidence type="ECO:0000256" key="2">
    <source>
        <dbReference type="SAM" id="MobiDB-lite"/>
    </source>
</evidence>
<organism evidence="3 4">
    <name type="scientific">Inquilinus limosus</name>
    <dbReference type="NCBI Taxonomy" id="171674"/>
    <lineage>
        <taxon>Bacteria</taxon>
        <taxon>Pseudomonadati</taxon>
        <taxon>Pseudomonadota</taxon>
        <taxon>Alphaproteobacteria</taxon>
        <taxon>Rhodospirillales</taxon>
        <taxon>Rhodospirillaceae</taxon>
        <taxon>Inquilinus</taxon>
    </lineage>
</organism>
<keyword evidence="1" id="KW-0175">Coiled coil</keyword>
<sequence length="223" mass="24023">MADITRTETEIAAPPDPDEADDAILSGLIELGMAMARAFQADAIAALQADDLDRAGKAETHFSRLFLGIRRAIALRARLRQQREEAQRGIEQDRDERVALAADRRRRVAQGVTGAIAAATADPDTRDRQIADLWDRLAGDHADGRDRADRALPIEDLIRSLCRALGIPPDRTAIAAAVAGTLEVPGRTRTGTAGRRPMQGWVRPADAPALTRPPPRPPGPDSG</sequence>
<evidence type="ECO:0000256" key="1">
    <source>
        <dbReference type="SAM" id="Coils"/>
    </source>
</evidence>
<comment type="caution">
    <text evidence="3">The sequence shown here is derived from an EMBL/GenBank/DDBJ whole genome shotgun (WGS) entry which is preliminary data.</text>
</comment>
<evidence type="ECO:0000313" key="4">
    <source>
        <dbReference type="Proteomes" id="UP000196655"/>
    </source>
</evidence>
<evidence type="ECO:0000313" key="3">
    <source>
        <dbReference type="EMBL" id="OWJ59450.1"/>
    </source>
</evidence>
<reference evidence="4" key="1">
    <citation type="submission" date="2017-05" db="EMBL/GenBank/DDBJ databases">
        <authorList>
            <person name="Macchi M."/>
            <person name="Festa S."/>
            <person name="Coppotelli B.M."/>
            <person name="Morelli I.S."/>
        </authorList>
    </citation>
    <scope>NUCLEOTIDE SEQUENCE [LARGE SCALE GENOMIC DNA]</scope>
    <source>
        <strain evidence="4">I</strain>
    </source>
</reference>
<dbReference type="AlphaFoldDB" id="A0A211Z2I2"/>
<gene>
    <name evidence="3" type="ORF">BWR60_32395</name>
</gene>
<feature type="region of interest" description="Disordered" evidence="2">
    <location>
        <begin position="186"/>
        <end position="223"/>
    </location>
</feature>
<protein>
    <submittedName>
        <fullName evidence="3">Uncharacterized protein</fullName>
    </submittedName>
</protein>